<dbReference type="EMBL" id="JAPFFF010000012">
    <property type="protein sequence ID" value="KAK8876040.1"/>
    <property type="molecule type" value="Genomic_DNA"/>
</dbReference>
<dbReference type="InterPro" id="IPR036770">
    <property type="entry name" value="Ankyrin_rpt-contain_sf"/>
</dbReference>
<reference evidence="1 2" key="1">
    <citation type="submission" date="2024-04" db="EMBL/GenBank/DDBJ databases">
        <title>Tritrichomonas musculus Genome.</title>
        <authorList>
            <person name="Alves-Ferreira E."/>
            <person name="Grigg M."/>
            <person name="Lorenzi H."/>
            <person name="Galac M."/>
        </authorList>
    </citation>
    <scope>NUCLEOTIDE SEQUENCE [LARGE SCALE GENOMIC DNA]</scope>
    <source>
        <strain evidence="1 2">EAF2021</strain>
    </source>
</reference>
<name>A0ABR2JG98_9EUKA</name>
<evidence type="ECO:0000313" key="1">
    <source>
        <dbReference type="EMBL" id="KAK8876040.1"/>
    </source>
</evidence>
<keyword evidence="2" id="KW-1185">Reference proteome</keyword>
<comment type="caution">
    <text evidence="1">The sequence shown here is derived from an EMBL/GenBank/DDBJ whole genome shotgun (WGS) entry which is preliminary data.</text>
</comment>
<dbReference type="PANTHER" id="PTHR24159">
    <property type="match status" value="1"/>
</dbReference>
<dbReference type="SUPFAM" id="SSF48403">
    <property type="entry name" value="Ankyrin repeat"/>
    <property type="match status" value="1"/>
</dbReference>
<dbReference type="Proteomes" id="UP001470230">
    <property type="component" value="Unassembled WGS sequence"/>
</dbReference>
<organism evidence="1 2">
    <name type="scientific">Tritrichomonas musculus</name>
    <dbReference type="NCBI Taxonomy" id="1915356"/>
    <lineage>
        <taxon>Eukaryota</taxon>
        <taxon>Metamonada</taxon>
        <taxon>Parabasalia</taxon>
        <taxon>Tritrichomonadida</taxon>
        <taxon>Tritrichomonadidae</taxon>
        <taxon>Tritrichomonas</taxon>
    </lineage>
</organism>
<gene>
    <name evidence="1" type="ORF">M9Y10_006224</name>
</gene>
<sequence>MDVQEHFNNVKDIYNSILEYIDSDNSESEEAYQNFINIMDNQNILDNKDSICEIMEIICKISKNHHHSQYFFERIERILSYFTNTIKQILTNIQIFNLFKRSKRILLYLITEKVITIDDNIVNAFLTQKSKNYHFYFFNEIKELIPKEKKDKIEKQLSKKIPGSLEKIDYLRKIGENESYICELIRNDSSEEFISYMNQSNTSLSITIKPSIFETNSFLNKNHPTLIEYAAFFGSLQIFHYLRFNQIELPKSLWIYAIHGRNPDLIHFLEENQILPNDETYQECFNESIKCHHNELARYIEDNLLINENQSDKTVKIIPFNEEKQAKAEKQENKINSFFGFFKNLFKKDQNNIQENIIQEDKNEEKDDVISSSFQYHNYDFMPANVERRFIFKYLCQFGYLYLVKLFIQSKMINANDIIVKPIKFFLSNNSYLQFLWNFKSQIFLFNEI</sequence>
<proteinExistence type="predicted"/>
<evidence type="ECO:0008006" key="3">
    <source>
        <dbReference type="Google" id="ProtNLM"/>
    </source>
</evidence>
<accession>A0ABR2JG98</accession>
<dbReference type="PANTHER" id="PTHR24159:SF5">
    <property type="entry name" value="ANK_REP_REGION DOMAIN-CONTAINING PROTEIN"/>
    <property type="match status" value="1"/>
</dbReference>
<protein>
    <recommendedName>
        <fullName evidence="3">DUF3447 domain-containing protein</fullName>
    </recommendedName>
</protein>
<evidence type="ECO:0000313" key="2">
    <source>
        <dbReference type="Proteomes" id="UP001470230"/>
    </source>
</evidence>